<name>A0A016RRS6_9BILA</name>
<protein>
    <submittedName>
        <fullName evidence="1">Uncharacterized protein</fullName>
    </submittedName>
</protein>
<sequence>DVVDKSLEDSDTTLPKLANADNQFHWLQTYDKSIKRGLLECLRKRLLESEQTEENDNSSTSFVTIYKQISSSFCPSILTQVYLYFIGFFEGESKCARSLKFVSICIELGSNAAVRAWDAVNIYRRKCSITCSHSPMLSLKNHFWRYVSHSCRLRFDDVNAILKAPVEAVTRGSVQYHGSGLGIHSIYFVIYGAADSRSIAAVGGVTAYIRRRQQSAWHSSDVRLPRAVCSRIDLLARIGEQCNLSGMATSSGAVRGLSVAAAVLVTDPQTSVTLTLLCRYSNDQFPGNIVIVD</sequence>
<proteinExistence type="predicted"/>
<reference evidence="2" key="1">
    <citation type="journal article" date="2015" name="Nat. Genet.">
        <title>The genome and transcriptome of the zoonotic hookworm Ancylostoma ceylanicum identify infection-specific gene families.</title>
        <authorList>
            <person name="Schwarz E.M."/>
            <person name="Hu Y."/>
            <person name="Antoshechkin I."/>
            <person name="Miller M.M."/>
            <person name="Sternberg P.W."/>
            <person name="Aroian R.V."/>
        </authorList>
    </citation>
    <scope>NUCLEOTIDE SEQUENCE</scope>
    <source>
        <strain evidence="2">HY135</strain>
    </source>
</reference>
<dbReference type="EMBL" id="JARK01001734">
    <property type="protein sequence ID" value="EYB80832.1"/>
    <property type="molecule type" value="Genomic_DNA"/>
</dbReference>
<keyword evidence="2" id="KW-1185">Reference proteome</keyword>
<evidence type="ECO:0000313" key="2">
    <source>
        <dbReference type="Proteomes" id="UP000024635"/>
    </source>
</evidence>
<comment type="caution">
    <text evidence="1">The sequence shown here is derived from an EMBL/GenBank/DDBJ whole genome shotgun (WGS) entry which is preliminary data.</text>
</comment>
<evidence type="ECO:0000313" key="1">
    <source>
        <dbReference type="EMBL" id="EYB80832.1"/>
    </source>
</evidence>
<feature type="non-terminal residue" evidence="1">
    <location>
        <position position="1"/>
    </location>
</feature>
<organism evidence="1 2">
    <name type="scientific">Ancylostoma ceylanicum</name>
    <dbReference type="NCBI Taxonomy" id="53326"/>
    <lineage>
        <taxon>Eukaryota</taxon>
        <taxon>Metazoa</taxon>
        <taxon>Ecdysozoa</taxon>
        <taxon>Nematoda</taxon>
        <taxon>Chromadorea</taxon>
        <taxon>Rhabditida</taxon>
        <taxon>Rhabditina</taxon>
        <taxon>Rhabditomorpha</taxon>
        <taxon>Strongyloidea</taxon>
        <taxon>Ancylostomatidae</taxon>
        <taxon>Ancylostomatinae</taxon>
        <taxon>Ancylostoma</taxon>
    </lineage>
</organism>
<gene>
    <name evidence="1" type="primary">Acey_s0398.g712</name>
    <name evidence="1" type="ORF">Y032_0398g712</name>
</gene>
<accession>A0A016RRS6</accession>
<dbReference type="Proteomes" id="UP000024635">
    <property type="component" value="Unassembled WGS sequence"/>
</dbReference>
<dbReference type="AlphaFoldDB" id="A0A016RRS6"/>